<proteinExistence type="predicted"/>
<organism evidence="2 4">
    <name type="scientific">Rotaria socialis</name>
    <dbReference type="NCBI Taxonomy" id="392032"/>
    <lineage>
        <taxon>Eukaryota</taxon>
        <taxon>Metazoa</taxon>
        <taxon>Spiralia</taxon>
        <taxon>Gnathifera</taxon>
        <taxon>Rotifera</taxon>
        <taxon>Eurotatoria</taxon>
        <taxon>Bdelloidea</taxon>
        <taxon>Philodinida</taxon>
        <taxon>Philodinidae</taxon>
        <taxon>Rotaria</taxon>
    </lineage>
</organism>
<gene>
    <name evidence="2" type="ORF">QYT958_LOCUS44567</name>
    <name evidence="3" type="ORF">QYT958_LOCUS45740</name>
</gene>
<evidence type="ECO:0000256" key="1">
    <source>
        <dbReference type="SAM" id="Phobius"/>
    </source>
</evidence>
<sequence>TTYIAKMITTTICFLGIAFWCLPAVIIGSGLAIQVQAKKRDEALSRLVPAAATVIRNW</sequence>
<evidence type="ECO:0000313" key="2">
    <source>
        <dbReference type="EMBL" id="CAF5095543.1"/>
    </source>
</evidence>
<dbReference type="PANTHER" id="PTHR47735">
    <property type="entry name" value="POTASSIUM VOLTAGE-GATED CHANNEL SUBFAMILY KQT MEMBER 4"/>
    <property type="match status" value="1"/>
</dbReference>
<dbReference type="GO" id="GO:0005249">
    <property type="term" value="F:voltage-gated potassium channel activity"/>
    <property type="evidence" value="ECO:0007669"/>
    <property type="project" value="InterPro"/>
</dbReference>
<name>A0A822EF46_9BILA</name>
<keyword evidence="1" id="KW-1133">Transmembrane helix</keyword>
<reference evidence="2" key="1">
    <citation type="submission" date="2021-02" db="EMBL/GenBank/DDBJ databases">
        <authorList>
            <person name="Nowell W R."/>
        </authorList>
    </citation>
    <scope>NUCLEOTIDE SEQUENCE</scope>
</reference>
<feature type="non-terminal residue" evidence="2">
    <location>
        <position position="1"/>
    </location>
</feature>
<keyword evidence="1" id="KW-0472">Membrane</keyword>
<comment type="caution">
    <text evidence="2">The sequence shown here is derived from an EMBL/GenBank/DDBJ whole genome shotgun (WGS) entry which is preliminary data.</text>
</comment>
<dbReference type="AlphaFoldDB" id="A0A822EF46"/>
<evidence type="ECO:0000313" key="3">
    <source>
        <dbReference type="EMBL" id="CAF5115645.1"/>
    </source>
</evidence>
<dbReference type="Proteomes" id="UP000663848">
    <property type="component" value="Unassembled WGS sequence"/>
</dbReference>
<dbReference type="PANTHER" id="PTHR47735:SF14">
    <property type="entry name" value="POTASSIUM VOLTAGE-GATED CHANNEL SUBFAMILY KQT MEMBER 1"/>
    <property type="match status" value="1"/>
</dbReference>
<dbReference type="GO" id="GO:0008076">
    <property type="term" value="C:voltage-gated potassium channel complex"/>
    <property type="evidence" value="ECO:0007669"/>
    <property type="project" value="TreeGrafter"/>
</dbReference>
<feature type="non-terminal residue" evidence="2">
    <location>
        <position position="58"/>
    </location>
</feature>
<dbReference type="EMBL" id="CAJOBR010077705">
    <property type="protein sequence ID" value="CAF5115645.1"/>
    <property type="molecule type" value="Genomic_DNA"/>
</dbReference>
<dbReference type="InterPro" id="IPR003937">
    <property type="entry name" value="K_chnl_volt-dep_KCNQ"/>
</dbReference>
<keyword evidence="1" id="KW-0812">Transmembrane</keyword>
<accession>A0A822EF46</accession>
<dbReference type="EMBL" id="CAJOBR010069610">
    <property type="protein sequence ID" value="CAF5095543.1"/>
    <property type="molecule type" value="Genomic_DNA"/>
</dbReference>
<protein>
    <submittedName>
        <fullName evidence="2">Uncharacterized protein</fullName>
    </submittedName>
</protein>
<evidence type="ECO:0000313" key="4">
    <source>
        <dbReference type="Proteomes" id="UP000663848"/>
    </source>
</evidence>
<feature type="transmembrane region" description="Helical" evidence="1">
    <location>
        <begin position="12"/>
        <end position="33"/>
    </location>
</feature>